<dbReference type="EMBL" id="UOFD01000079">
    <property type="protein sequence ID" value="VAW54803.1"/>
    <property type="molecule type" value="Genomic_DNA"/>
</dbReference>
<evidence type="ECO:0008006" key="2">
    <source>
        <dbReference type="Google" id="ProtNLM"/>
    </source>
</evidence>
<dbReference type="AlphaFoldDB" id="A0A3B0WQU2"/>
<dbReference type="InterPro" id="IPR018759">
    <property type="entry name" value="BBP2_2"/>
</dbReference>
<accession>A0A3B0WQU2</accession>
<sequence>MHTMESVQQNLYRTLVFTGLLFNPAIGLALEFQPGIGVGFEYTDNAGLTEDNKESDLIAIGYVGASLAEKTGPLQYAATTSFNNQSYTQGTFPDQRYFNLAADVDWEVARDYLNIFVSDYYSQRPVRTLNANTPNNIQDSNIITLGTIFNAPISARQNFSLTPVYRQYYYEVLATDNNQYSVDANWNYLFTRLTSVGLNFGVRNIDYTETNALGNSLPTTTFTNGSVLVSSQRKSSNFSINMGITNVQREGGGDTTGFTGRANWLASLTSRSTLDVSALTNLTDTSSVALAAAAAPVPGNPDDVQLSTDVIRNSLFSLRYQHDHASLKSSVWGEYRKIEYSNSPLDRIVRTFGVQFSYPITQLLSSSSYVSYNRTEQLDTIREDERYKIGGNLNYNFSRKLNGKFDLTYRTKESTNVTQNYKAFSVFFSLVYGYGDVYRPSRSAGF</sequence>
<evidence type="ECO:0000313" key="1">
    <source>
        <dbReference type="EMBL" id="VAW54803.1"/>
    </source>
</evidence>
<organism evidence="1">
    <name type="scientific">hydrothermal vent metagenome</name>
    <dbReference type="NCBI Taxonomy" id="652676"/>
    <lineage>
        <taxon>unclassified sequences</taxon>
        <taxon>metagenomes</taxon>
        <taxon>ecological metagenomes</taxon>
    </lineage>
</organism>
<proteinExistence type="predicted"/>
<name>A0A3B0WQU2_9ZZZZ</name>
<gene>
    <name evidence="1" type="ORF">MNBD_GAMMA06-619</name>
</gene>
<dbReference type="Pfam" id="PF10082">
    <property type="entry name" value="BBP2_2"/>
    <property type="match status" value="1"/>
</dbReference>
<protein>
    <recommendedName>
        <fullName evidence="2">TIGR03016 family PEP-CTERM system-associated outer membrane protein</fullName>
    </recommendedName>
</protein>
<reference evidence="1" key="1">
    <citation type="submission" date="2018-06" db="EMBL/GenBank/DDBJ databases">
        <authorList>
            <person name="Zhirakovskaya E."/>
        </authorList>
    </citation>
    <scope>NUCLEOTIDE SEQUENCE</scope>
</reference>